<comment type="caution">
    <text evidence="2">The sequence shown here is derived from an EMBL/GenBank/DDBJ whole genome shotgun (WGS) entry which is preliminary data.</text>
</comment>
<reference evidence="2" key="1">
    <citation type="submission" date="2023-11" db="EMBL/GenBank/DDBJ databases">
        <title>Genome assemblies of two species of porcelain crab, Petrolisthes cinctipes and Petrolisthes manimaculis (Anomura: Porcellanidae).</title>
        <authorList>
            <person name="Angst P."/>
        </authorList>
    </citation>
    <scope>NUCLEOTIDE SEQUENCE</scope>
    <source>
        <strain evidence="2">PB745_02</strain>
        <tissue evidence="2">Gill</tissue>
    </source>
</reference>
<name>A0AAE1PHI1_9EUCA</name>
<keyword evidence="3" id="KW-1185">Reference proteome</keyword>
<accession>A0AAE1PHI1</accession>
<protein>
    <recommendedName>
        <fullName evidence="1">NACHT domain-containing protein</fullName>
    </recommendedName>
</protein>
<dbReference type="SUPFAM" id="SSF52540">
    <property type="entry name" value="P-loop containing nucleoside triphosphate hydrolases"/>
    <property type="match status" value="1"/>
</dbReference>
<dbReference type="Pfam" id="PF05729">
    <property type="entry name" value="NACHT"/>
    <property type="match status" value="1"/>
</dbReference>
<evidence type="ECO:0000313" key="3">
    <source>
        <dbReference type="Proteomes" id="UP001292094"/>
    </source>
</evidence>
<dbReference type="PROSITE" id="PS50837">
    <property type="entry name" value="NACHT"/>
    <property type="match status" value="1"/>
</dbReference>
<dbReference type="PANTHER" id="PTHR46312">
    <property type="entry name" value="NACHT DOMAIN-CONTAINING PROTEIN"/>
    <property type="match status" value="1"/>
</dbReference>
<gene>
    <name evidence="2" type="ORF">Pmani_020526</name>
</gene>
<sequence length="979" mass="111647">MAAAVGSRERSNALKMNEALKTTARDTFWEIFRWATPDKDLGETINVFKNRLDINSPVNYHDVAANTRKFDPQQKETMSSDPSCRTGDITLLHKLFKLFALNVAKFNDPNWKEGGTHLESLLTSIKMIRNKVAHEEYTMSDAEFNEMAKELRKLLTDALKEAKVRYNISDVELQKKTNEMEDGLLKVFNQVLGKEELLRYDHQAIMKDLVKEAKVHIDKTASVIIDPLHFLPDSGIRVKVPELFSKMQIKQKDIIKNSNKILSVVNPNPSHPQLLLIEGEAGSGKSTLLTMITHEWLEGGHGQIKGLDKYSLVLRVQCRDSHLNSLTNFLNNALPNVYCHYKDLMLPIMKDCRILLLIDGLDEANTESRNLVNEILSAFKDAPNITLMFTSRPGPITDFMRIIPTEYEINEINLLGIDKQDRKKFIFNYIDVFKHIKDKTVDLSKLQQTIETICAQDHFKMPLNLVFLAWQCIHDPSSVTASDSQTQLYFWAHNLNVQKLKERLLNKKPELADIGEMELTRLVEKCLEALYQSMLQALINNQVVFTEHELLQITSTCATLHISSQEVLSVFFTKKTIRTPLGDQHQYSVPHKGLQEYYGALHVVNQLRLHPDTTINKEIIRALGSRSFVLKDFQYILLHLAGLLHHHISPVPIQLHEEVVQLLHEAGVDGLGKIVEAAECNTGVINVINQRIPPDSTMYVRNHVMGHAALLSHMEPTNVVINLSEYIGGMIDLTPMIGALTRHNVATVELHFNFWYPQQTTKPDSFQQELMSRDELTCFVGQWHGWMYRLPLTLQELYLSLAKGEPIRTLLPVLQSLTQLKWLHVVCMELPDTLEDITTSLPDTEIWVIFRLSGLAEEEIDRACQLVAKLQPKSKGYYVLRITETKLSKEGWERLLEGFVRLGVSVTVLTVPEVPDTEGPKLETLCRKGLGGYLMRDNINWMNIGHGIIRKPDKEEEEDEENGERGAVLCCRSSRCVIQ</sequence>
<dbReference type="InterPro" id="IPR027417">
    <property type="entry name" value="P-loop_NTPase"/>
</dbReference>
<feature type="domain" description="NACHT" evidence="1">
    <location>
        <begin position="273"/>
        <end position="394"/>
    </location>
</feature>
<dbReference type="AlphaFoldDB" id="A0AAE1PHI1"/>
<proteinExistence type="predicted"/>
<dbReference type="Proteomes" id="UP001292094">
    <property type="component" value="Unassembled WGS sequence"/>
</dbReference>
<dbReference type="EMBL" id="JAWZYT010001972">
    <property type="protein sequence ID" value="KAK4307736.1"/>
    <property type="molecule type" value="Genomic_DNA"/>
</dbReference>
<dbReference type="InterPro" id="IPR007111">
    <property type="entry name" value="NACHT_NTPase"/>
</dbReference>
<evidence type="ECO:0000259" key="1">
    <source>
        <dbReference type="PROSITE" id="PS50837"/>
    </source>
</evidence>
<organism evidence="2 3">
    <name type="scientific">Petrolisthes manimaculis</name>
    <dbReference type="NCBI Taxonomy" id="1843537"/>
    <lineage>
        <taxon>Eukaryota</taxon>
        <taxon>Metazoa</taxon>
        <taxon>Ecdysozoa</taxon>
        <taxon>Arthropoda</taxon>
        <taxon>Crustacea</taxon>
        <taxon>Multicrustacea</taxon>
        <taxon>Malacostraca</taxon>
        <taxon>Eumalacostraca</taxon>
        <taxon>Eucarida</taxon>
        <taxon>Decapoda</taxon>
        <taxon>Pleocyemata</taxon>
        <taxon>Anomura</taxon>
        <taxon>Galatheoidea</taxon>
        <taxon>Porcellanidae</taxon>
        <taxon>Petrolisthes</taxon>
    </lineage>
</organism>
<evidence type="ECO:0000313" key="2">
    <source>
        <dbReference type="EMBL" id="KAK4307736.1"/>
    </source>
</evidence>
<dbReference type="Gene3D" id="3.40.50.300">
    <property type="entry name" value="P-loop containing nucleotide triphosphate hydrolases"/>
    <property type="match status" value="1"/>
</dbReference>
<dbReference type="PANTHER" id="PTHR46312:SF2">
    <property type="entry name" value="NUCLEOTIDE-BINDING OLIGOMERIZATION DOMAIN-CONTAINING PROTEIN 2-LIKE"/>
    <property type="match status" value="1"/>
</dbReference>